<evidence type="ECO:0000256" key="1">
    <source>
        <dbReference type="SAM" id="Coils"/>
    </source>
</evidence>
<dbReference type="InterPro" id="IPR005094">
    <property type="entry name" value="Endonuclease_MobA/VirD2"/>
</dbReference>
<name>A0ABT1E844_9FIRM</name>
<gene>
    <name evidence="3" type="ORF">NK125_06125</name>
</gene>
<evidence type="ECO:0000259" key="2">
    <source>
        <dbReference type="Pfam" id="PF03432"/>
    </source>
</evidence>
<evidence type="ECO:0000313" key="4">
    <source>
        <dbReference type="Proteomes" id="UP001523566"/>
    </source>
</evidence>
<dbReference type="Pfam" id="PF03432">
    <property type="entry name" value="Relaxase"/>
    <property type="match status" value="1"/>
</dbReference>
<feature type="coiled-coil region" evidence="1">
    <location>
        <begin position="373"/>
        <end position="409"/>
    </location>
</feature>
<proteinExistence type="predicted"/>
<organism evidence="3 4">
    <name type="scientific">Aequitasia blattaphilus</name>
    <dbReference type="NCBI Taxonomy" id="2949332"/>
    <lineage>
        <taxon>Bacteria</taxon>
        <taxon>Bacillati</taxon>
        <taxon>Bacillota</taxon>
        <taxon>Clostridia</taxon>
        <taxon>Lachnospirales</taxon>
        <taxon>Lachnospiraceae</taxon>
        <taxon>Aequitasia</taxon>
    </lineage>
</organism>
<dbReference type="Proteomes" id="UP001523566">
    <property type="component" value="Unassembled WGS sequence"/>
</dbReference>
<comment type="caution">
    <text evidence="3">The sequence shown here is derived from an EMBL/GenBank/DDBJ whole genome shotgun (WGS) entry which is preliminary data.</text>
</comment>
<reference evidence="3 4" key="1">
    <citation type="journal article" date="2022" name="Genome Biol. Evol.">
        <title>Host diet, physiology and behaviors set the stage for Lachnospiraceae cladogenesis.</title>
        <authorList>
            <person name="Vera-Ponce De Leon A."/>
            <person name="Schneider M."/>
            <person name="Jahnes B.C."/>
            <person name="Sadowski V."/>
            <person name="Camuy-Velez L.A."/>
            <person name="Duan J."/>
            <person name="Sabree Z.L."/>
        </authorList>
    </citation>
    <scope>NUCLEOTIDE SEQUENCE [LARGE SCALE GENOMIC DNA]</scope>
    <source>
        <strain evidence="3 4">PAL113</strain>
    </source>
</reference>
<dbReference type="Gene3D" id="3.30.930.30">
    <property type="match status" value="1"/>
</dbReference>
<dbReference type="EMBL" id="JAMZFW010000006">
    <property type="protein sequence ID" value="MCP1101993.1"/>
    <property type="molecule type" value="Genomic_DNA"/>
</dbReference>
<dbReference type="RefSeq" id="WP_262065781.1">
    <property type="nucleotide sequence ID" value="NZ_JAMXOD010000006.1"/>
</dbReference>
<accession>A0ABT1E844</accession>
<keyword evidence="4" id="KW-1185">Reference proteome</keyword>
<sequence>MAITKLMHIKENSHLYNNIKYILDEKKTKAGQLVGGNAGSEAIEIYNNFMDTKIDFEKTDGRKGYHFVISFKPGEVDEETAYKVVEDFCKAYLGENYDYVFVIHTDQAHIHGHITFNSVSRTTGYKYRYVKGDWLKSIQPITDKVSKNYNLSELTYTEKRKGVHYAEWKKGGWKTVLKLDIDYAISKSSSWEEFQNNMLKQGYTMRGGFSKKNNKEYVSYSIPGANRNRRDYTLGKGYVREEIESRILEKDIAYKPNVAPKLIKAYANGYKNILPRYQVRKVQRLFRAKNYHNIKSVNISAAAVRKDLSEIDKLYSECKYILGNSIKSEEELQKRFVSVDTHLAALYQRRKTLRGYSKTSTMREYFSLVRNLNTIDDERIDNVMERLRELEQEIEYHFTEDDLKDLEQEICSIANEKKIITRILDEDRKGPSLKPVKSINNRR</sequence>
<keyword evidence="1" id="KW-0175">Coiled coil</keyword>
<protein>
    <submittedName>
        <fullName evidence="3">Relaxase/mobilization nuclease domain-containing protein</fullName>
    </submittedName>
</protein>
<evidence type="ECO:0000313" key="3">
    <source>
        <dbReference type="EMBL" id="MCP1101993.1"/>
    </source>
</evidence>
<feature type="domain" description="MobA/VirD2-like nuclease" evidence="2">
    <location>
        <begin position="21"/>
        <end position="151"/>
    </location>
</feature>